<gene>
    <name evidence="3" type="ORF">N4261_18440</name>
</gene>
<dbReference type="PANTHER" id="PTHR35813">
    <property type="entry name" value="INNER MEMBRANE PROTEIN YBAN"/>
    <property type="match status" value="1"/>
</dbReference>
<sequence>MSTHAQPQPQPQMAPSTSDGEPALLTATPEQPAPGQATVPQHRALWRRLPWMLGGASCVALGVLGIFLPLLPTTPFVLLAAFCFARGSQRCETWLVQHPRFGPMIVQWRANRAVPLRAKQAAWTMMAVSSLIAACLMPVMPWLPALCCLAVGLWLWRLPTAG</sequence>
<evidence type="ECO:0000256" key="1">
    <source>
        <dbReference type="SAM" id="MobiDB-lite"/>
    </source>
</evidence>
<dbReference type="RefSeq" id="WP_261756729.1">
    <property type="nucleotide sequence ID" value="NZ_CP104562.2"/>
</dbReference>
<feature type="region of interest" description="Disordered" evidence="1">
    <location>
        <begin position="1"/>
        <end position="39"/>
    </location>
</feature>
<keyword evidence="2" id="KW-1133">Transmembrane helix</keyword>
<evidence type="ECO:0000313" key="4">
    <source>
        <dbReference type="Proteomes" id="UP001064933"/>
    </source>
</evidence>
<accession>A0ABY6AVM4</accession>
<evidence type="ECO:0000313" key="3">
    <source>
        <dbReference type="EMBL" id="UXH76988.1"/>
    </source>
</evidence>
<keyword evidence="2" id="KW-0472">Membrane</keyword>
<proteinExistence type="predicted"/>
<evidence type="ECO:0000256" key="2">
    <source>
        <dbReference type="SAM" id="Phobius"/>
    </source>
</evidence>
<dbReference type="EMBL" id="CP104562">
    <property type="protein sequence ID" value="UXH76988.1"/>
    <property type="molecule type" value="Genomic_DNA"/>
</dbReference>
<dbReference type="Pfam" id="PF04304">
    <property type="entry name" value="DUF454"/>
    <property type="match status" value="1"/>
</dbReference>
<name>A0ABY6AVM4_9BURK</name>
<dbReference type="Proteomes" id="UP001064933">
    <property type="component" value="Chromosome"/>
</dbReference>
<dbReference type="InterPro" id="IPR007401">
    <property type="entry name" value="DUF454"/>
</dbReference>
<keyword evidence="2" id="KW-0812">Transmembrane</keyword>
<feature type="transmembrane region" description="Helical" evidence="2">
    <location>
        <begin position="51"/>
        <end position="71"/>
    </location>
</feature>
<feature type="compositionally biased region" description="Low complexity" evidence="1">
    <location>
        <begin position="1"/>
        <end position="15"/>
    </location>
</feature>
<organism evidence="3 4">
    <name type="scientific">Roseateles amylovorans</name>
    <dbReference type="NCBI Taxonomy" id="2978473"/>
    <lineage>
        <taxon>Bacteria</taxon>
        <taxon>Pseudomonadati</taxon>
        <taxon>Pseudomonadota</taxon>
        <taxon>Betaproteobacteria</taxon>
        <taxon>Burkholderiales</taxon>
        <taxon>Sphaerotilaceae</taxon>
        <taxon>Roseateles</taxon>
    </lineage>
</organism>
<protein>
    <submittedName>
        <fullName evidence="3">YbaN family protein</fullName>
    </submittedName>
</protein>
<feature type="transmembrane region" description="Helical" evidence="2">
    <location>
        <begin position="131"/>
        <end position="156"/>
    </location>
</feature>
<keyword evidence="4" id="KW-1185">Reference proteome</keyword>
<dbReference type="PANTHER" id="PTHR35813:SF1">
    <property type="entry name" value="INNER MEMBRANE PROTEIN YBAN"/>
    <property type="match status" value="1"/>
</dbReference>
<reference evidence="3" key="1">
    <citation type="submission" date="2022-10" db="EMBL/GenBank/DDBJ databases">
        <title>Characterization and whole genome sequencing of a new Roseateles species, isolated from fresh water.</title>
        <authorList>
            <person name="Guliayeva D.Y."/>
            <person name="Akhremchuk A.E."/>
            <person name="Sikolenko M.A."/>
            <person name="Valentovich L.N."/>
            <person name="Sidarenka A.V."/>
        </authorList>
    </citation>
    <scope>NUCLEOTIDE SEQUENCE</scope>
    <source>
        <strain evidence="3">BIM B-1768</strain>
    </source>
</reference>